<keyword evidence="3" id="KW-1185">Reference proteome</keyword>
<dbReference type="InterPro" id="IPR018958">
    <property type="entry name" value="Knr4/Smi1-like_dom"/>
</dbReference>
<comment type="caution">
    <text evidence="2">The sequence shown here is derived from an EMBL/GenBank/DDBJ whole genome shotgun (WGS) entry which is preliminary data.</text>
</comment>
<dbReference type="SUPFAM" id="SSF160631">
    <property type="entry name" value="SMI1/KNR4-like"/>
    <property type="match status" value="1"/>
</dbReference>
<evidence type="ECO:0000313" key="3">
    <source>
        <dbReference type="Proteomes" id="UP001597282"/>
    </source>
</evidence>
<reference evidence="3" key="1">
    <citation type="journal article" date="2019" name="Int. J. Syst. Evol. Microbiol.">
        <title>The Global Catalogue of Microorganisms (GCM) 10K type strain sequencing project: providing services to taxonomists for standard genome sequencing and annotation.</title>
        <authorList>
            <consortium name="The Broad Institute Genomics Platform"/>
            <consortium name="The Broad Institute Genome Sequencing Center for Infectious Disease"/>
            <person name="Wu L."/>
            <person name="Ma J."/>
        </authorList>
    </citation>
    <scope>NUCLEOTIDE SEQUENCE [LARGE SCALE GENOMIC DNA]</scope>
    <source>
        <strain evidence="3">S1</strain>
    </source>
</reference>
<proteinExistence type="predicted"/>
<evidence type="ECO:0000259" key="1">
    <source>
        <dbReference type="SMART" id="SM00860"/>
    </source>
</evidence>
<dbReference type="SMART" id="SM00860">
    <property type="entry name" value="SMI1_KNR4"/>
    <property type="match status" value="1"/>
</dbReference>
<dbReference type="Gene3D" id="3.40.1580.10">
    <property type="entry name" value="SMI1/KNR4-like"/>
    <property type="match status" value="1"/>
</dbReference>
<dbReference type="InterPro" id="IPR037883">
    <property type="entry name" value="Knr4/Smi1-like_sf"/>
</dbReference>
<dbReference type="Proteomes" id="UP001597282">
    <property type="component" value="Unassembled WGS sequence"/>
</dbReference>
<sequence>MDPCKNRKAGGIPVTYRTMPLFHNPNEAYGPQLTDDKVRQAEKILGVKLPAPYVDTLKFCNGGKLRRNSCPTEEPTSWAEDHVQLIDLMGIGYEGGIENDGQYYIQEWGYPHPSVCISCIDGHTAVLLDYRDLPDGEEPPVVFVDMEAGEEEGEVTLLAPDFQSFVDQLVASETRYVVGYPVSYDAKRIQQAVKGLGDVTHKRYEAADGVMDWVIVQLKGIRGYENEQAKIMFHSNKPTNYPEIECSLVAELEVEDRVSESVIDNLNQRVRHTFGCDGIRIYKPHRWQSYLCDFAEEDV</sequence>
<gene>
    <name evidence="2" type="ORF">ACFQ4Y_05800</name>
</gene>
<feature type="domain" description="Knr4/Smi1-like" evidence="1">
    <location>
        <begin position="32"/>
        <end position="168"/>
    </location>
</feature>
<name>A0ABW4C9M5_9BACL</name>
<organism evidence="2 3">
    <name type="scientific">Kroppenstedtia sanguinis</name>
    <dbReference type="NCBI Taxonomy" id="1380684"/>
    <lineage>
        <taxon>Bacteria</taxon>
        <taxon>Bacillati</taxon>
        <taxon>Bacillota</taxon>
        <taxon>Bacilli</taxon>
        <taxon>Bacillales</taxon>
        <taxon>Thermoactinomycetaceae</taxon>
        <taxon>Kroppenstedtia</taxon>
    </lineage>
</organism>
<protein>
    <submittedName>
        <fullName evidence="2">SMI1/KNR4 family protein</fullName>
    </submittedName>
</protein>
<dbReference type="EMBL" id="JBHTNU010000004">
    <property type="protein sequence ID" value="MFD1426450.1"/>
    <property type="molecule type" value="Genomic_DNA"/>
</dbReference>
<evidence type="ECO:0000313" key="2">
    <source>
        <dbReference type="EMBL" id="MFD1426450.1"/>
    </source>
</evidence>
<accession>A0ABW4C9M5</accession>
<dbReference type="Pfam" id="PF09346">
    <property type="entry name" value="SMI1_KNR4"/>
    <property type="match status" value="1"/>
</dbReference>
<dbReference type="RefSeq" id="WP_380163553.1">
    <property type="nucleotide sequence ID" value="NZ_JBHTNU010000004.1"/>
</dbReference>